<dbReference type="SUPFAM" id="SSF53474">
    <property type="entry name" value="alpha/beta-Hydrolases"/>
    <property type="match status" value="1"/>
</dbReference>
<dbReference type="PRINTS" id="PR00724">
    <property type="entry name" value="CRBOXYPTASEC"/>
</dbReference>
<evidence type="ECO:0000256" key="4">
    <source>
        <dbReference type="ARBA" id="ARBA00022729"/>
    </source>
</evidence>
<evidence type="ECO:0000256" key="2">
    <source>
        <dbReference type="ARBA" id="ARBA00022645"/>
    </source>
</evidence>
<dbReference type="STRING" id="1450535.A0A317VQS2"/>
<gene>
    <name evidence="8" type="ORF">BO94DRAFT_538580</name>
</gene>
<evidence type="ECO:0000256" key="1">
    <source>
        <dbReference type="ARBA" id="ARBA00009431"/>
    </source>
</evidence>
<keyword evidence="4 7" id="KW-0732">Signal</keyword>
<evidence type="ECO:0000256" key="6">
    <source>
        <dbReference type="ARBA" id="ARBA00023180"/>
    </source>
</evidence>
<keyword evidence="2" id="KW-0121">Carboxypeptidase</keyword>
<dbReference type="OrthoDB" id="443318at2759"/>
<dbReference type="Pfam" id="PF00450">
    <property type="entry name" value="Peptidase_S10"/>
    <property type="match status" value="1"/>
</dbReference>
<dbReference type="Gene3D" id="3.40.50.1820">
    <property type="entry name" value="alpha/beta hydrolase"/>
    <property type="match status" value="1"/>
</dbReference>
<keyword evidence="9" id="KW-1185">Reference proteome</keyword>
<comment type="similarity">
    <text evidence="1">Belongs to the peptidase S10 family.</text>
</comment>
<dbReference type="GO" id="GO:0004185">
    <property type="term" value="F:serine-type carboxypeptidase activity"/>
    <property type="evidence" value="ECO:0007669"/>
    <property type="project" value="InterPro"/>
</dbReference>
<evidence type="ECO:0000313" key="9">
    <source>
        <dbReference type="Proteomes" id="UP000246702"/>
    </source>
</evidence>
<dbReference type="InterPro" id="IPR001563">
    <property type="entry name" value="Peptidase_S10"/>
</dbReference>
<dbReference type="PANTHER" id="PTHR11802">
    <property type="entry name" value="SERINE PROTEASE FAMILY S10 SERINE CARBOXYPEPTIDASE"/>
    <property type="match status" value="1"/>
</dbReference>
<keyword evidence="3" id="KW-0645">Protease</keyword>
<reference evidence="8 9" key="1">
    <citation type="submission" date="2016-12" db="EMBL/GenBank/DDBJ databases">
        <title>The genomes of Aspergillus section Nigri reveals drivers in fungal speciation.</title>
        <authorList>
            <consortium name="DOE Joint Genome Institute"/>
            <person name="Vesth T.C."/>
            <person name="Nybo J."/>
            <person name="Theobald S."/>
            <person name="Brandl J."/>
            <person name="Frisvad J.C."/>
            <person name="Nielsen K.F."/>
            <person name="Lyhne E.K."/>
            <person name="Kogle M.E."/>
            <person name="Kuo A."/>
            <person name="Riley R."/>
            <person name="Clum A."/>
            <person name="Nolan M."/>
            <person name="Lipzen A."/>
            <person name="Salamov A."/>
            <person name="Henrissat B."/>
            <person name="Wiebenga A."/>
            <person name="De Vries R.P."/>
            <person name="Grigoriev I.V."/>
            <person name="Mortensen U.H."/>
            <person name="Andersen M.R."/>
            <person name="Baker S.E."/>
        </authorList>
    </citation>
    <scope>NUCLEOTIDE SEQUENCE [LARGE SCALE GENOMIC DNA]</scope>
    <source>
        <strain evidence="8 9">CBS 115572</strain>
    </source>
</reference>
<dbReference type="InterPro" id="IPR029058">
    <property type="entry name" value="AB_hydrolase_fold"/>
</dbReference>
<organism evidence="8 9">
    <name type="scientific">Aspergillus sclerotioniger CBS 115572</name>
    <dbReference type="NCBI Taxonomy" id="1450535"/>
    <lineage>
        <taxon>Eukaryota</taxon>
        <taxon>Fungi</taxon>
        <taxon>Dikarya</taxon>
        <taxon>Ascomycota</taxon>
        <taxon>Pezizomycotina</taxon>
        <taxon>Eurotiomycetes</taxon>
        <taxon>Eurotiomycetidae</taxon>
        <taxon>Eurotiales</taxon>
        <taxon>Aspergillaceae</taxon>
        <taxon>Aspergillus</taxon>
        <taxon>Aspergillus subgen. Circumdati</taxon>
    </lineage>
</organism>
<sequence>MLAGLVLGGLLSLATAQFPPKPEGITVLQSKLHENVSLSFKEPGICETTPGVRSYSGYVHLPPGFLSEGGEVQDYPINTFFWFFEARKDSTNAPLAIWLNGGPGGSSLMGLLEELGPCSIAADSKTTINNPWSWNNEVNLLFLDQPTQVGFSYDVPTNGTLIIDDSDINIFPGDFSADVPQSNLTHQVGTFSSQKLSQTANGTAFAAHALWHFAQTWFFEFPHYKPNDDRISLWAESYGGHYGPGIFRFFQQQNDKIAAGTAEEGSQYLHLDTLGIVNGLMDVVIQEEAYITWPYNNTYGLQIFDQPLYEELMYNWTRPGGCRDRAQACETALKERDLDPSSSKNITEICGTLSLECDENGPITHYHTKNRGWYDIAHTKNDPFPAKHMLGYLKQESVLAALGVPVNFTEASNTVALQFLNSHDVVRGGFLDAIGYLLDSGVKVHMMYGDRDYACNWVGGEKASLAVPYSRIGEFTETGYSPLLTPDGVSGQTRQLGNYSFTRVYQAGHEVPSYQPVAAYEIFMRATFNKDIPTGLLAVGDDFQTVGPLDTWSIKNIPPVAPEPKCYVLSPGTCTEELWETVANGTATVKDWYVVEDGAEDQGEFSILGGDEL</sequence>
<dbReference type="EMBL" id="MSFK01000029">
    <property type="protein sequence ID" value="PWY75258.1"/>
    <property type="molecule type" value="Genomic_DNA"/>
</dbReference>
<dbReference type="PANTHER" id="PTHR11802:SF189">
    <property type="entry name" value="CARBOXYPEPTIDASE"/>
    <property type="match status" value="1"/>
</dbReference>
<comment type="caution">
    <text evidence="8">The sequence shown here is derived from an EMBL/GenBank/DDBJ whole genome shotgun (WGS) entry which is preliminary data.</text>
</comment>
<accession>A0A317VQS2</accession>
<evidence type="ECO:0000256" key="5">
    <source>
        <dbReference type="ARBA" id="ARBA00022801"/>
    </source>
</evidence>
<feature type="chain" id="PRO_5016414688" evidence="7">
    <location>
        <begin position="17"/>
        <end position="613"/>
    </location>
</feature>
<evidence type="ECO:0000256" key="7">
    <source>
        <dbReference type="SAM" id="SignalP"/>
    </source>
</evidence>
<proteinExistence type="inferred from homology"/>
<dbReference type="RefSeq" id="XP_025463885.1">
    <property type="nucleotide sequence ID" value="XM_025612522.1"/>
</dbReference>
<dbReference type="GeneID" id="37114665"/>
<dbReference type="AlphaFoldDB" id="A0A317VQS2"/>
<dbReference type="GO" id="GO:0006508">
    <property type="term" value="P:proteolysis"/>
    <property type="evidence" value="ECO:0007669"/>
    <property type="project" value="UniProtKB-KW"/>
</dbReference>
<protein>
    <submittedName>
        <fullName evidence="8">Lysosomal protective protein</fullName>
    </submittedName>
</protein>
<keyword evidence="6" id="KW-0325">Glycoprotein</keyword>
<feature type="signal peptide" evidence="7">
    <location>
        <begin position="1"/>
        <end position="16"/>
    </location>
</feature>
<evidence type="ECO:0000256" key="3">
    <source>
        <dbReference type="ARBA" id="ARBA00022670"/>
    </source>
</evidence>
<name>A0A317VQS2_9EURO</name>
<evidence type="ECO:0000313" key="8">
    <source>
        <dbReference type="EMBL" id="PWY75258.1"/>
    </source>
</evidence>
<dbReference type="Proteomes" id="UP000246702">
    <property type="component" value="Unassembled WGS sequence"/>
</dbReference>
<dbReference type="GO" id="GO:0000324">
    <property type="term" value="C:fungal-type vacuole"/>
    <property type="evidence" value="ECO:0007669"/>
    <property type="project" value="TreeGrafter"/>
</dbReference>
<keyword evidence="5" id="KW-0378">Hydrolase</keyword>